<keyword evidence="4" id="KW-1185">Reference proteome</keyword>
<feature type="compositionally biased region" description="Polar residues" evidence="1">
    <location>
        <begin position="86"/>
        <end position="106"/>
    </location>
</feature>
<dbReference type="Proteomes" id="UP000663832">
    <property type="component" value="Unassembled WGS sequence"/>
</dbReference>
<evidence type="ECO:0000313" key="5">
    <source>
        <dbReference type="Proteomes" id="UP000663877"/>
    </source>
</evidence>
<evidence type="ECO:0000256" key="1">
    <source>
        <dbReference type="SAM" id="MobiDB-lite"/>
    </source>
</evidence>
<dbReference type="EMBL" id="CAJNOM010000074">
    <property type="protein sequence ID" value="CAF0987590.1"/>
    <property type="molecule type" value="Genomic_DNA"/>
</dbReference>
<gene>
    <name evidence="3" type="ORF">BJG266_LOCUS26301</name>
    <name evidence="2" type="ORF">QVE165_LOCUS14211</name>
</gene>
<evidence type="ECO:0000313" key="2">
    <source>
        <dbReference type="EMBL" id="CAF0987590.1"/>
    </source>
</evidence>
<reference evidence="3" key="1">
    <citation type="submission" date="2021-02" db="EMBL/GenBank/DDBJ databases">
        <authorList>
            <person name="Nowell W R."/>
        </authorList>
    </citation>
    <scope>NUCLEOTIDE SEQUENCE</scope>
</reference>
<sequence length="345" mass="39419">MTAPPQQQLTPGDHHYFEWSTSKQQTNLLHPLMTHTNRKQYYQHYEDKHNLEDNQLKSNKTTGTSPSSLSPPLNQISGHIRKKQKVNGTGSSSSSLNTTDEPNQSQQTCYPFQAELTQKIDIECGGGSSGNTGTGQTAHTHPTHHFTLSTVINVSVNGQTQKSLDILPSSSQQQQQQYPIKTTDQQDLHIHSSLIPYSELNLSLYLKDIDLTTFDMFILPSCPNPQDYLTVDGLLTFLMSDKNLSNEFNKYNQLRPTSQQYPIQQMYNYPRIQQQQQYRHPYPQYQMSQSYNYPQQNLNSSMIMTDLCTSSTTIETGTSSYYRQSSLPQQMTRYYPTIAPTTSFR</sequence>
<evidence type="ECO:0000313" key="4">
    <source>
        <dbReference type="Proteomes" id="UP000663832"/>
    </source>
</evidence>
<feature type="region of interest" description="Disordered" evidence="1">
    <location>
        <begin position="55"/>
        <end position="106"/>
    </location>
</feature>
<dbReference type="AlphaFoldDB" id="A0A814VKY5"/>
<dbReference type="OrthoDB" id="10051119at2759"/>
<dbReference type="Proteomes" id="UP000663877">
    <property type="component" value="Unassembled WGS sequence"/>
</dbReference>
<comment type="caution">
    <text evidence="3">The sequence shown here is derived from an EMBL/GenBank/DDBJ whole genome shotgun (WGS) entry which is preliminary data.</text>
</comment>
<organism evidence="3 5">
    <name type="scientific">Adineta steineri</name>
    <dbReference type="NCBI Taxonomy" id="433720"/>
    <lineage>
        <taxon>Eukaryota</taxon>
        <taxon>Metazoa</taxon>
        <taxon>Spiralia</taxon>
        <taxon>Gnathifera</taxon>
        <taxon>Rotifera</taxon>
        <taxon>Eurotatoria</taxon>
        <taxon>Bdelloidea</taxon>
        <taxon>Adinetida</taxon>
        <taxon>Adinetidae</taxon>
        <taxon>Adineta</taxon>
    </lineage>
</organism>
<proteinExistence type="predicted"/>
<accession>A0A814VKY5</accession>
<name>A0A814VKY5_9BILA</name>
<dbReference type="EMBL" id="CAJNOI010000217">
    <property type="protein sequence ID" value="CAF1190405.1"/>
    <property type="molecule type" value="Genomic_DNA"/>
</dbReference>
<evidence type="ECO:0000313" key="3">
    <source>
        <dbReference type="EMBL" id="CAF1190405.1"/>
    </source>
</evidence>
<protein>
    <submittedName>
        <fullName evidence="3">Uncharacterized protein</fullName>
    </submittedName>
</protein>